<dbReference type="AlphaFoldDB" id="A0A316W2P4"/>
<evidence type="ECO:0000256" key="3">
    <source>
        <dbReference type="ARBA" id="ARBA00023027"/>
    </source>
</evidence>
<feature type="active site" evidence="4">
    <location>
        <position position="289"/>
    </location>
</feature>
<comment type="similarity">
    <text evidence="1 5">Belongs to the aldehyde dehydrogenase family.</text>
</comment>
<dbReference type="CDD" id="cd07135">
    <property type="entry name" value="ALDH_F14-YMR110C"/>
    <property type="match status" value="1"/>
</dbReference>
<dbReference type="InterPro" id="IPR016161">
    <property type="entry name" value="Ald_DH/histidinol_DH"/>
</dbReference>
<dbReference type="PROSITE" id="PS00070">
    <property type="entry name" value="ALDEHYDE_DEHYDR_CYS"/>
    <property type="match status" value="1"/>
</dbReference>
<dbReference type="GeneID" id="37035511"/>
<dbReference type="PANTHER" id="PTHR43570:SF16">
    <property type="entry name" value="ALDEHYDE DEHYDROGENASE TYPE III, ISOFORM Q"/>
    <property type="match status" value="1"/>
</dbReference>
<dbReference type="Gene3D" id="3.40.605.10">
    <property type="entry name" value="Aldehyde Dehydrogenase, Chain A, domain 1"/>
    <property type="match status" value="1"/>
</dbReference>
<dbReference type="InterPro" id="IPR012394">
    <property type="entry name" value="Aldehyde_DH_NAD(P)"/>
</dbReference>
<dbReference type="GO" id="GO:0005737">
    <property type="term" value="C:cytoplasm"/>
    <property type="evidence" value="ECO:0007669"/>
    <property type="project" value="TreeGrafter"/>
</dbReference>
<dbReference type="InParanoid" id="A0A316W2P4"/>
<evidence type="ECO:0000256" key="5">
    <source>
        <dbReference type="RuleBase" id="RU003345"/>
    </source>
</evidence>
<sequence length="570" mass="61694">MATATADRNRKSASSEFLLCQLCLLTSTHHLTSLSDPESQHHELRLDSPAFTLPPPHPIMTSAVSTQTPQQVAQLEYTPIDTIAGINAELRKNFLTGKTRSLEYRKAQLKQLYFLLNDNAEEIAKAINKDLGRASFETNMAEILGTSNEIVEAVHNVGKWSKTEKPWSGVAWAFHSPSIRKEPKGTVLVLGAWNYPVSVQIGPVIGALAAGCTVVLKPSEVAPHSAKLFAELWPKYLDPESSRIVNGAIPETTALLDSRWEHIFYTGNGTVGRIVAEKAAKWLCPTTLELGGKSPVWIDDSADLKIAAHRVLWGKAVNAGQTCIAPDYILCTKATQDKLAVQFQKAAEEFWPKSKGGVIKSDDYGRVINVGHWKRLNQMVGGTKGRIVLGGEGDEASKFFAPTIVADCKSDDPLMSGEIFGPVLPILPVANLDEAIRFINSRDQPLALYTFGGAKSTKKLFEETRSGAAVQGDTLLHFAVGTLPFGGTGPSGYGMYHGKGNFDTFTHTRASLDAPSSGVLGKVVEAIMAMRYPPYTSANLTKFKLATQLSAGFGRPKNPHASVSQKSPVV</sequence>
<evidence type="ECO:0000256" key="1">
    <source>
        <dbReference type="ARBA" id="ARBA00009986"/>
    </source>
</evidence>
<evidence type="ECO:0000313" key="7">
    <source>
        <dbReference type="EMBL" id="PWN43368.1"/>
    </source>
</evidence>
<keyword evidence="2 5" id="KW-0560">Oxidoreductase</keyword>
<dbReference type="InterPro" id="IPR016162">
    <property type="entry name" value="Ald_DH_N"/>
</dbReference>
<dbReference type="SUPFAM" id="SSF53720">
    <property type="entry name" value="ALDH-like"/>
    <property type="match status" value="1"/>
</dbReference>
<evidence type="ECO:0000256" key="4">
    <source>
        <dbReference type="PROSITE-ProRule" id="PRU10007"/>
    </source>
</evidence>
<keyword evidence="8" id="KW-1185">Reference proteome</keyword>
<name>A0A316W2P4_9BASI</name>
<dbReference type="RefSeq" id="XP_025370528.1">
    <property type="nucleotide sequence ID" value="XM_025513641.1"/>
</dbReference>
<dbReference type="FunFam" id="3.40.605.10:FF:000004">
    <property type="entry name" value="Aldehyde dehydrogenase"/>
    <property type="match status" value="1"/>
</dbReference>
<dbReference type="InterPro" id="IPR016160">
    <property type="entry name" value="Ald_DH_CS_CYS"/>
</dbReference>
<accession>A0A316W2P4</accession>
<dbReference type="Proteomes" id="UP000245783">
    <property type="component" value="Unassembled WGS sequence"/>
</dbReference>
<dbReference type="PROSITE" id="PS00687">
    <property type="entry name" value="ALDEHYDE_DEHYDR_GLU"/>
    <property type="match status" value="1"/>
</dbReference>
<dbReference type="InterPro" id="IPR029510">
    <property type="entry name" value="Ald_DH_CS_GLU"/>
</dbReference>
<organism evidence="7 8">
    <name type="scientific">Ceraceosorus guamensis</name>
    <dbReference type="NCBI Taxonomy" id="1522189"/>
    <lineage>
        <taxon>Eukaryota</taxon>
        <taxon>Fungi</taxon>
        <taxon>Dikarya</taxon>
        <taxon>Basidiomycota</taxon>
        <taxon>Ustilaginomycotina</taxon>
        <taxon>Exobasidiomycetes</taxon>
        <taxon>Ceraceosorales</taxon>
        <taxon>Ceraceosoraceae</taxon>
        <taxon>Ceraceosorus</taxon>
    </lineage>
</organism>
<dbReference type="Pfam" id="PF00171">
    <property type="entry name" value="Aldedh"/>
    <property type="match status" value="1"/>
</dbReference>
<dbReference type="Gene3D" id="3.40.309.10">
    <property type="entry name" value="Aldehyde Dehydrogenase, Chain A, domain 2"/>
    <property type="match status" value="1"/>
</dbReference>
<proteinExistence type="inferred from homology"/>
<dbReference type="STRING" id="1522189.A0A316W2P4"/>
<dbReference type="InterPro" id="IPR016163">
    <property type="entry name" value="Ald_DH_C"/>
</dbReference>
<dbReference type="EMBL" id="KZ819370">
    <property type="protein sequence ID" value="PWN43368.1"/>
    <property type="molecule type" value="Genomic_DNA"/>
</dbReference>
<evidence type="ECO:0000313" key="8">
    <source>
        <dbReference type="Proteomes" id="UP000245783"/>
    </source>
</evidence>
<evidence type="ECO:0000256" key="2">
    <source>
        <dbReference type="ARBA" id="ARBA00023002"/>
    </source>
</evidence>
<evidence type="ECO:0000259" key="6">
    <source>
        <dbReference type="Pfam" id="PF00171"/>
    </source>
</evidence>
<dbReference type="OrthoDB" id="440325at2759"/>
<dbReference type="GO" id="GO:0004029">
    <property type="term" value="F:aldehyde dehydrogenase (NAD+) activity"/>
    <property type="evidence" value="ECO:0007669"/>
    <property type="project" value="TreeGrafter"/>
</dbReference>
<dbReference type="GO" id="GO:0006081">
    <property type="term" value="P:aldehyde metabolic process"/>
    <property type="evidence" value="ECO:0007669"/>
    <property type="project" value="InterPro"/>
</dbReference>
<protein>
    <submittedName>
        <fullName evidence="7">ALDH-like protein</fullName>
    </submittedName>
</protein>
<dbReference type="FunFam" id="3.40.309.10:FF:000003">
    <property type="entry name" value="Aldehyde dehydrogenase"/>
    <property type="match status" value="1"/>
</dbReference>
<dbReference type="InterPro" id="IPR015590">
    <property type="entry name" value="Aldehyde_DH_dom"/>
</dbReference>
<dbReference type="PANTHER" id="PTHR43570">
    <property type="entry name" value="ALDEHYDE DEHYDROGENASE"/>
    <property type="match status" value="1"/>
</dbReference>
<gene>
    <name evidence="7" type="ORF">IE81DRAFT_322435</name>
</gene>
<feature type="domain" description="Aldehyde dehydrogenase" evidence="6">
    <location>
        <begin position="91"/>
        <end position="509"/>
    </location>
</feature>
<reference evidence="7 8" key="1">
    <citation type="journal article" date="2018" name="Mol. Biol. Evol.">
        <title>Broad Genomic Sampling Reveals a Smut Pathogenic Ancestry of the Fungal Clade Ustilaginomycotina.</title>
        <authorList>
            <person name="Kijpornyongpan T."/>
            <person name="Mondo S.J."/>
            <person name="Barry K."/>
            <person name="Sandor L."/>
            <person name="Lee J."/>
            <person name="Lipzen A."/>
            <person name="Pangilinan J."/>
            <person name="LaButti K."/>
            <person name="Hainaut M."/>
            <person name="Henrissat B."/>
            <person name="Grigoriev I.V."/>
            <person name="Spatafora J.W."/>
            <person name="Aime M.C."/>
        </authorList>
    </citation>
    <scope>NUCLEOTIDE SEQUENCE [LARGE SCALE GENOMIC DNA]</scope>
    <source>
        <strain evidence="7 8">MCA 4658</strain>
    </source>
</reference>
<keyword evidence="3" id="KW-0520">NAD</keyword>